<reference evidence="1 2" key="1">
    <citation type="submission" date="2024-04" db="EMBL/GenBank/DDBJ databases">
        <authorList>
            <consortium name="Genoscope - CEA"/>
            <person name="William W."/>
        </authorList>
    </citation>
    <scope>NUCLEOTIDE SEQUENCE [LARGE SCALE GENOMIC DNA]</scope>
</reference>
<dbReference type="EMBL" id="CAXITT010000204">
    <property type="protein sequence ID" value="CAL1535535.1"/>
    <property type="molecule type" value="Genomic_DNA"/>
</dbReference>
<dbReference type="Proteomes" id="UP001497497">
    <property type="component" value="Unassembled WGS sequence"/>
</dbReference>
<gene>
    <name evidence="1" type="ORF">GSLYS_00009495001</name>
</gene>
<evidence type="ECO:0000313" key="1">
    <source>
        <dbReference type="EMBL" id="CAL1535535.1"/>
    </source>
</evidence>
<comment type="caution">
    <text evidence="1">The sequence shown here is derived from an EMBL/GenBank/DDBJ whole genome shotgun (WGS) entry which is preliminary data.</text>
</comment>
<proteinExistence type="predicted"/>
<sequence length="818" mass="90614">MATRTMVQQTCFRPTNHRTRGFRGNANTACDMRNNPVKQAMNHNYRAAPTQGRPLGHMDHGGPPRPMGAQHPFHQRLREEDRAVNVRYAPQNMHQGNTWAPPPNQSFNNSCNIAASRQHCPRASAPNHFGQGSQTQHSRNLRFQQRPFDGFNECNRHTKPQLRRQTEHDRAIRAEPIQRSQGEETRIHLSENPPKRHFRPLIRGDMFSSVSGQSVVNKRSIQRSGNGRVINNVSPKVLNIQPQARSKLFKFKARRRSTQTQNAEINGCRKYILGRRTAIRGTFASPRINTHVNTRTNTHVNTRTNTHNNTRNMTAGRSLTVDHFAEAHPTYSNGMKRFRSVRPGNIKSCWKATPGLSRLTSMAPKDRDSKPRPRVLVKIKNLPGSNACAIYAQAETTLNNFKTDAQGQITAARYCVRKGKDSVIKMVREKTSPLGLKRCLSSTSISSNISTKEVIGSRIPDTTILTSSQPLEIKRRTFKIITRISFKIKPKRFCCRSRVIQACCQNPKSITSQLNVAPADLMSFPVPASMDLVETLAPVHLPTERPENEHTTVLGSLLLPLFRALNLPESKSVPGTLRSPSIPSPSTVGINTFLHRGDVSSTDRPKLTSLDLTYFDDVDLTPNQNEAPASKNSPQPAMGVYLDTAFNEYTSNDSYSTCTSSGHMPLGARDGRDSNITRASSYITGDGKTVHVTNYVQITRNYTVSGENVVCHGTMNITGQGNGGELSELDSNADADAQSDGDTFDCDSATGGTHCVLGAQFEVNVTVQSVHESVGKCDTNGQDSKGEGPTNVFDLESECRISLHDIESDSSLHVYDSE</sequence>
<protein>
    <submittedName>
        <fullName evidence="1">Uncharacterized protein</fullName>
    </submittedName>
</protein>
<evidence type="ECO:0000313" key="2">
    <source>
        <dbReference type="Proteomes" id="UP001497497"/>
    </source>
</evidence>
<keyword evidence="2" id="KW-1185">Reference proteome</keyword>
<name>A0AAV2HNA4_LYMST</name>
<organism evidence="1 2">
    <name type="scientific">Lymnaea stagnalis</name>
    <name type="common">Great pond snail</name>
    <name type="synonym">Helix stagnalis</name>
    <dbReference type="NCBI Taxonomy" id="6523"/>
    <lineage>
        <taxon>Eukaryota</taxon>
        <taxon>Metazoa</taxon>
        <taxon>Spiralia</taxon>
        <taxon>Lophotrochozoa</taxon>
        <taxon>Mollusca</taxon>
        <taxon>Gastropoda</taxon>
        <taxon>Heterobranchia</taxon>
        <taxon>Euthyneura</taxon>
        <taxon>Panpulmonata</taxon>
        <taxon>Hygrophila</taxon>
        <taxon>Lymnaeoidea</taxon>
        <taxon>Lymnaeidae</taxon>
        <taxon>Lymnaea</taxon>
    </lineage>
</organism>
<accession>A0AAV2HNA4</accession>
<dbReference type="AlphaFoldDB" id="A0AAV2HNA4"/>